<dbReference type="PANTHER" id="PTHR11113">
    <property type="entry name" value="N-ACETYLGLUCOSAMINE-6-PHOSPHATE DEACETYLASE"/>
    <property type="match status" value="1"/>
</dbReference>
<accession>A0A0N0XIZ6</accession>
<evidence type="ECO:0000256" key="2">
    <source>
        <dbReference type="ARBA" id="ARBA00022723"/>
    </source>
</evidence>
<dbReference type="GO" id="GO:0008448">
    <property type="term" value="F:N-acetylglucosamine-6-phosphate deacetylase activity"/>
    <property type="evidence" value="ECO:0007669"/>
    <property type="project" value="UniProtKB-EC"/>
</dbReference>
<dbReference type="Proteomes" id="UP000037939">
    <property type="component" value="Unassembled WGS sequence"/>
</dbReference>
<evidence type="ECO:0000256" key="6">
    <source>
        <dbReference type="PIRSR" id="PIRSR038994-1"/>
    </source>
</evidence>
<sequence length="369" mass="38854">MSTSPYANILTADGWRLGTLTSDAGRISALHAAPVNPANNTYGYVLPGFVDLHVHGADGHNVMDGADAAVAIARRHAQHGTTAMLATTVNAPHSRLLASLQALAEPIEHRAAGAARYLGVHLEGPYVNGERLGGLPAHARTAVMDEVEQYLAAVPVRVLTLAPELAGHAEIIQQLTARGVRVQIGHSLGSYEDGVAALQHGVAGFTHLYNAMSVLNHRAPGMVGAALAHAHYSELIPDLIHVHPGAMRTAFRAIPKLYCVTDASVATGLPDGEYRKDEGRTITKCMGGVRLPDGTLAGSALTMDVALRNLVGIGLTLEDASNRVSRYPAEYLGVADRGRLGIGAWADYVVLDRALMVQRVVVEGDVVVG</sequence>
<feature type="binding site" evidence="8">
    <location>
        <position position="207"/>
    </location>
    <ligand>
        <name>Zn(2+)</name>
        <dbReference type="ChEBI" id="CHEBI:29105"/>
    </ligand>
</feature>
<protein>
    <submittedName>
        <fullName evidence="10">N-acetylglucosamine-6-phosphate deacetylase</fullName>
        <ecNumber evidence="10">3.5.1.25</ecNumber>
    </submittedName>
</protein>
<dbReference type="AlphaFoldDB" id="A0A0N0XIZ6"/>
<dbReference type="SUPFAM" id="SSF51556">
    <property type="entry name" value="Metallo-dependent hydrolases"/>
    <property type="match status" value="1"/>
</dbReference>
<gene>
    <name evidence="10" type="primary">nagA</name>
    <name evidence="10" type="ORF">WG78_09570</name>
</gene>
<feature type="domain" description="Amidohydrolase-related" evidence="9">
    <location>
        <begin position="44"/>
        <end position="367"/>
    </location>
</feature>
<dbReference type="SUPFAM" id="SSF51338">
    <property type="entry name" value="Composite domain of metallo-dependent hydrolases"/>
    <property type="match status" value="1"/>
</dbReference>
<dbReference type="EMBL" id="LAQT01000007">
    <property type="protein sequence ID" value="KPC53328.1"/>
    <property type="molecule type" value="Genomic_DNA"/>
</dbReference>
<feature type="active site" description="Proton donor/acceptor" evidence="6">
    <location>
        <position position="262"/>
    </location>
</feature>
<proteinExistence type="inferred from homology"/>
<feature type="binding site" evidence="7">
    <location>
        <begin position="210"/>
        <end position="211"/>
    </location>
    <ligand>
        <name>substrate</name>
    </ligand>
</feature>
<feature type="binding site" evidence="8">
    <location>
        <position position="123"/>
    </location>
    <ligand>
        <name>Zn(2+)</name>
        <dbReference type="ChEBI" id="CHEBI:29105"/>
    </ligand>
</feature>
<dbReference type="Gene3D" id="2.30.40.10">
    <property type="entry name" value="Urease, subunit C, domain 1"/>
    <property type="match status" value="1"/>
</dbReference>
<dbReference type="RefSeq" id="WP_053937568.1">
    <property type="nucleotide sequence ID" value="NZ_LAQT01000007.1"/>
</dbReference>
<dbReference type="InterPro" id="IPR032466">
    <property type="entry name" value="Metal_Hydrolase"/>
</dbReference>
<name>A0A0N0XIZ6_9NEIS</name>
<evidence type="ECO:0000256" key="3">
    <source>
        <dbReference type="ARBA" id="ARBA00022801"/>
    </source>
</evidence>
<comment type="similarity">
    <text evidence="1 5">Belongs to the metallo-dependent hydrolases superfamily. NagA family.</text>
</comment>
<reference evidence="10 11" key="1">
    <citation type="submission" date="2015-07" db="EMBL/GenBank/DDBJ databases">
        <title>Draft genome sequence of the Amantichitinum ursilacus IGB-41, a new chitin-degrading bacterium.</title>
        <authorList>
            <person name="Kirstahler P."/>
            <person name="Guenther M."/>
            <person name="Grumaz C."/>
            <person name="Rupp S."/>
            <person name="Zibek S."/>
            <person name="Sohn K."/>
        </authorList>
    </citation>
    <scope>NUCLEOTIDE SEQUENCE [LARGE SCALE GENOMIC DNA]</scope>
    <source>
        <strain evidence="10 11">IGB-41</strain>
    </source>
</reference>
<dbReference type="PANTHER" id="PTHR11113:SF14">
    <property type="entry name" value="N-ACETYLGLUCOSAMINE-6-PHOSPHATE DEACETYLASE"/>
    <property type="match status" value="1"/>
</dbReference>
<dbReference type="OrthoDB" id="9776488at2"/>
<dbReference type="PIRSF" id="PIRSF038994">
    <property type="entry name" value="NagA"/>
    <property type="match status" value="1"/>
</dbReference>
<feature type="binding site" evidence="8">
    <location>
        <position position="186"/>
    </location>
    <ligand>
        <name>Zn(2+)</name>
        <dbReference type="ChEBI" id="CHEBI:29105"/>
    </ligand>
</feature>
<keyword evidence="11" id="KW-1185">Reference proteome</keyword>
<feature type="binding site" evidence="7">
    <location>
        <position position="137"/>
    </location>
    <ligand>
        <name>substrate</name>
    </ligand>
</feature>
<keyword evidence="3 5" id="KW-0378">Hydrolase</keyword>
<dbReference type="EC" id="3.5.1.25" evidence="10"/>
<dbReference type="InterPro" id="IPR011059">
    <property type="entry name" value="Metal-dep_hydrolase_composite"/>
</dbReference>
<comment type="caution">
    <text evidence="10">The sequence shown here is derived from an EMBL/GenBank/DDBJ whole genome shotgun (WGS) entry which is preliminary data.</text>
</comment>
<dbReference type="GO" id="GO:0006046">
    <property type="term" value="P:N-acetylglucosamine catabolic process"/>
    <property type="evidence" value="ECO:0007669"/>
    <property type="project" value="TreeGrafter"/>
</dbReference>
<evidence type="ECO:0000259" key="9">
    <source>
        <dbReference type="Pfam" id="PF01979"/>
    </source>
</evidence>
<dbReference type="GO" id="GO:0046872">
    <property type="term" value="F:metal ion binding"/>
    <property type="evidence" value="ECO:0007669"/>
    <property type="project" value="UniProtKB-KW"/>
</dbReference>
<evidence type="ECO:0000256" key="5">
    <source>
        <dbReference type="PIRNR" id="PIRNR038994"/>
    </source>
</evidence>
<dbReference type="NCBIfam" id="TIGR00221">
    <property type="entry name" value="nagA"/>
    <property type="match status" value="1"/>
</dbReference>
<evidence type="ECO:0000313" key="10">
    <source>
        <dbReference type="EMBL" id="KPC53328.1"/>
    </source>
</evidence>
<dbReference type="InterPro" id="IPR006680">
    <property type="entry name" value="Amidohydro-rel"/>
</dbReference>
<feature type="binding site" evidence="7">
    <location>
        <position position="241"/>
    </location>
    <ligand>
        <name>substrate</name>
    </ligand>
</feature>
<evidence type="ECO:0000256" key="8">
    <source>
        <dbReference type="PIRSR" id="PIRSR038994-3"/>
    </source>
</evidence>
<evidence type="ECO:0000256" key="4">
    <source>
        <dbReference type="ARBA" id="ARBA00023277"/>
    </source>
</evidence>
<dbReference type="InterPro" id="IPR003764">
    <property type="entry name" value="GlcNAc_6-P_deAcase"/>
</dbReference>
<evidence type="ECO:0000256" key="1">
    <source>
        <dbReference type="ARBA" id="ARBA00010716"/>
    </source>
</evidence>
<dbReference type="CDD" id="cd00854">
    <property type="entry name" value="NagA"/>
    <property type="match status" value="1"/>
</dbReference>
<comment type="cofactor">
    <cofactor evidence="8">
        <name>a divalent metal cation</name>
        <dbReference type="ChEBI" id="CHEBI:60240"/>
    </cofactor>
    <text evidence="8">Binds 1 divalent metal cation per subunit.</text>
</comment>
<dbReference type="Gene3D" id="3.20.20.140">
    <property type="entry name" value="Metal-dependent hydrolases"/>
    <property type="match status" value="1"/>
</dbReference>
<evidence type="ECO:0000256" key="7">
    <source>
        <dbReference type="PIRSR" id="PIRSR038994-2"/>
    </source>
</evidence>
<dbReference type="STRING" id="857265.WG78_09570"/>
<keyword evidence="4 5" id="KW-0119">Carbohydrate metabolism</keyword>
<dbReference type="PATRIC" id="fig|857265.3.peg.1970"/>
<feature type="binding site" evidence="7">
    <location>
        <begin position="296"/>
        <end position="298"/>
    </location>
    <ligand>
        <name>substrate</name>
    </ligand>
</feature>
<organism evidence="10 11">
    <name type="scientific">Amantichitinum ursilacus</name>
    <dbReference type="NCBI Taxonomy" id="857265"/>
    <lineage>
        <taxon>Bacteria</taxon>
        <taxon>Pseudomonadati</taxon>
        <taxon>Pseudomonadota</taxon>
        <taxon>Betaproteobacteria</taxon>
        <taxon>Neisseriales</taxon>
        <taxon>Chitinibacteraceae</taxon>
        <taxon>Amantichitinum</taxon>
    </lineage>
</organism>
<evidence type="ECO:0000313" key="11">
    <source>
        <dbReference type="Proteomes" id="UP000037939"/>
    </source>
</evidence>
<dbReference type="Pfam" id="PF01979">
    <property type="entry name" value="Amidohydro_1"/>
    <property type="match status" value="1"/>
</dbReference>
<keyword evidence="2 8" id="KW-0479">Metal-binding</keyword>
<feature type="binding site" evidence="7">
    <location>
        <position position="218"/>
    </location>
    <ligand>
        <name>substrate</name>
    </ligand>
</feature>